<dbReference type="PROSITE" id="PS50967">
    <property type="entry name" value="HRDC"/>
    <property type="match status" value="1"/>
</dbReference>
<dbReference type="PANTHER" id="PTHR47649">
    <property type="entry name" value="RIBONUCLEASE D"/>
    <property type="match status" value="1"/>
</dbReference>
<dbReference type="Pfam" id="PF01612">
    <property type="entry name" value="DNA_pol_A_exo1"/>
    <property type="match status" value="1"/>
</dbReference>
<dbReference type="Pfam" id="PF00570">
    <property type="entry name" value="HRDC"/>
    <property type="match status" value="1"/>
</dbReference>
<dbReference type="SUPFAM" id="SSF53098">
    <property type="entry name" value="Ribonuclease H-like"/>
    <property type="match status" value="1"/>
</dbReference>
<keyword evidence="9" id="KW-1185">Reference proteome</keyword>
<dbReference type="InterPro" id="IPR044876">
    <property type="entry name" value="HRDC_dom_sf"/>
</dbReference>
<comment type="cofactor">
    <cofactor evidence="6">
        <name>a divalent metal cation</name>
        <dbReference type="ChEBI" id="CHEBI:60240"/>
    </cofactor>
</comment>
<dbReference type="EMBL" id="PIPW01000001">
    <property type="protein sequence ID" value="RUO54961.1"/>
    <property type="molecule type" value="Genomic_DNA"/>
</dbReference>
<keyword evidence="1 6" id="KW-0963">Cytoplasm</keyword>
<dbReference type="AlphaFoldDB" id="A0A432Y206"/>
<organism evidence="8 9">
    <name type="scientific">Pseudidiomarina halophila</name>
    <dbReference type="NCBI Taxonomy" id="1449799"/>
    <lineage>
        <taxon>Bacteria</taxon>
        <taxon>Pseudomonadati</taxon>
        <taxon>Pseudomonadota</taxon>
        <taxon>Gammaproteobacteria</taxon>
        <taxon>Alteromonadales</taxon>
        <taxon>Idiomarinaceae</taxon>
        <taxon>Pseudidiomarina</taxon>
    </lineage>
</organism>
<comment type="function">
    <text evidence="6">Exonuclease involved in the 3' processing of various precursor tRNAs. Initiates hydrolysis at the 3'-terminus of an RNA molecule and releases 5'-mononucleotides.</text>
</comment>
<evidence type="ECO:0000256" key="6">
    <source>
        <dbReference type="HAMAP-Rule" id="MF_01899"/>
    </source>
</evidence>
<dbReference type="SMART" id="SM00474">
    <property type="entry name" value="35EXOc"/>
    <property type="match status" value="1"/>
</dbReference>
<reference evidence="9" key="1">
    <citation type="journal article" date="2018" name="Front. Microbiol.">
        <title>Genome-Based Analysis Reveals the Taxonomy and Diversity of the Family Idiomarinaceae.</title>
        <authorList>
            <person name="Liu Y."/>
            <person name="Lai Q."/>
            <person name="Shao Z."/>
        </authorList>
    </citation>
    <scope>NUCLEOTIDE SEQUENCE [LARGE SCALE GENOMIC DNA]</scope>
    <source>
        <strain evidence="9">BH195</strain>
    </source>
</reference>
<comment type="catalytic activity">
    <reaction evidence="6">
        <text>Exonucleolytic cleavage that removes extra residues from the 3'-terminus of tRNA to produce 5'-mononucleotides.</text>
        <dbReference type="EC" id="3.1.13.5"/>
    </reaction>
</comment>
<sequence>MTTVPALEDFCQYAQGAGFLAVDTEFVRTRTYYARLGLVQVQAAERTALIDPVVLVNEGGESAMAPLWQLFADADMTLVIHAGGEDYEILHQHMGKLPNAIFDTQIASAMLGDGDALGYAALVEQRLGVAIDKSQSRTDWMKRPLADEQLDYAAADVFYLQQLYPQLYELAGTQGKLELILQESAWQADKRAQTVPDEWQFLYFGNAWQCNAEQLSVLRELVAWRYQRARSSDLPLGFIAKDHTLLDLARQMPDSKNQLRQFKDLSPVTIKYAGDALLEVIARGRANGPLDIPLRRLTDLPNYKTMFNEIKQLAQNVANELGINVALIASRRQINDVLHWCWQIPPQAQAQLPLPDLFTSWRGAKLKQPIEQLLK</sequence>
<evidence type="ECO:0000256" key="5">
    <source>
        <dbReference type="ARBA" id="ARBA00022839"/>
    </source>
</evidence>
<keyword evidence="5 6" id="KW-0269">Exonuclease</keyword>
<dbReference type="CDD" id="cd06142">
    <property type="entry name" value="RNaseD_exo"/>
    <property type="match status" value="1"/>
</dbReference>
<dbReference type="OrthoDB" id="9800549at2"/>
<dbReference type="SMART" id="SM00341">
    <property type="entry name" value="HRDC"/>
    <property type="match status" value="1"/>
</dbReference>
<evidence type="ECO:0000256" key="2">
    <source>
        <dbReference type="ARBA" id="ARBA00022694"/>
    </source>
</evidence>
<feature type="domain" description="HRDC" evidence="7">
    <location>
        <begin position="211"/>
        <end position="291"/>
    </location>
</feature>
<dbReference type="GO" id="GO:0000166">
    <property type="term" value="F:nucleotide binding"/>
    <property type="evidence" value="ECO:0007669"/>
    <property type="project" value="InterPro"/>
</dbReference>
<dbReference type="InterPro" id="IPR036397">
    <property type="entry name" value="RNaseH_sf"/>
</dbReference>
<keyword evidence="4 6" id="KW-0378">Hydrolase</keyword>
<dbReference type="InterPro" id="IPR002562">
    <property type="entry name" value="3'-5'_exonuclease_dom"/>
</dbReference>
<dbReference type="InterPro" id="IPR010997">
    <property type="entry name" value="HRDC-like_sf"/>
</dbReference>
<evidence type="ECO:0000256" key="1">
    <source>
        <dbReference type="ARBA" id="ARBA00022490"/>
    </source>
</evidence>
<dbReference type="Gene3D" id="1.10.150.80">
    <property type="entry name" value="HRDC domain"/>
    <property type="match status" value="2"/>
</dbReference>
<dbReference type="NCBIfam" id="TIGR01388">
    <property type="entry name" value="rnd"/>
    <property type="match status" value="1"/>
</dbReference>
<dbReference type="GO" id="GO:0005737">
    <property type="term" value="C:cytoplasm"/>
    <property type="evidence" value="ECO:0007669"/>
    <property type="project" value="UniProtKB-SubCell"/>
</dbReference>
<dbReference type="Proteomes" id="UP000287198">
    <property type="component" value="Unassembled WGS sequence"/>
</dbReference>
<dbReference type="EC" id="3.1.13.5" evidence="6"/>
<dbReference type="GO" id="GO:0008408">
    <property type="term" value="F:3'-5' exonuclease activity"/>
    <property type="evidence" value="ECO:0007669"/>
    <property type="project" value="InterPro"/>
</dbReference>
<comment type="caution">
    <text evidence="8">The sequence shown here is derived from an EMBL/GenBank/DDBJ whole genome shotgun (WGS) entry which is preliminary data.</text>
</comment>
<comment type="subcellular location">
    <subcellularLocation>
        <location evidence="6">Cytoplasm</location>
    </subcellularLocation>
</comment>
<dbReference type="Pfam" id="PF21293">
    <property type="entry name" value="RNAseD_HRDC_C"/>
    <property type="match status" value="1"/>
</dbReference>
<dbReference type="InterPro" id="IPR051086">
    <property type="entry name" value="RNase_D-like"/>
</dbReference>
<accession>A0A432Y206</accession>
<comment type="similarity">
    <text evidence="6">Belongs to the RNase D family.</text>
</comment>
<dbReference type="InterPro" id="IPR006292">
    <property type="entry name" value="RNase_D"/>
</dbReference>
<keyword evidence="3 6" id="KW-0540">Nuclease</keyword>
<proteinExistence type="inferred from homology"/>
<gene>
    <name evidence="6 8" type="primary">rnd</name>
    <name evidence="8" type="ORF">CWI69_01990</name>
</gene>
<dbReference type="PANTHER" id="PTHR47649:SF1">
    <property type="entry name" value="RIBONUCLEASE D"/>
    <property type="match status" value="1"/>
</dbReference>
<name>A0A432Y206_9GAMM</name>
<dbReference type="GO" id="GO:0042780">
    <property type="term" value="P:tRNA 3'-end processing"/>
    <property type="evidence" value="ECO:0007669"/>
    <property type="project" value="UniProtKB-UniRule"/>
</dbReference>
<evidence type="ECO:0000313" key="8">
    <source>
        <dbReference type="EMBL" id="RUO54961.1"/>
    </source>
</evidence>
<dbReference type="GO" id="GO:0033890">
    <property type="term" value="F:ribonuclease D activity"/>
    <property type="evidence" value="ECO:0007669"/>
    <property type="project" value="UniProtKB-UniRule"/>
</dbReference>
<keyword evidence="2 6" id="KW-0819">tRNA processing</keyword>
<dbReference type="GO" id="GO:0003676">
    <property type="term" value="F:nucleic acid binding"/>
    <property type="evidence" value="ECO:0007669"/>
    <property type="project" value="InterPro"/>
</dbReference>
<dbReference type="Gene3D" id="3.30.420.10">
    <property type="entry name" value="Ribonuclease H-like superfamily/Ribonuclease H"/>
    <property type="match status" value="1"/>
</dbReference>
<protein>
    <recommendedName>
        <fullName evidence="6">Ribonuclease D</fullName>
        <shortName evidence="6">RNase D</shortName>
        <ecNumber evidence="6">3.1.13.5</ecNumber>
    </recommendedName>
</protein>
<evidence type="ECO:0000256" key="4">
    <source>
        <dbReference type="ARBA" id="ARBA00022801"/>
    </source>
</evidence>
<dbReference type="InterPro" id="IPR012337">
    <property type="entry name" value="RNaseH-like_sf"/>
</dbReference>
<evidence type="ECO:0000313" key="9">
    <source>
        <dbReference type="Proteomes" id="UP000287198"/>
    </source>
</evidence>
<dbReference type="InterPro" id="IPR002121">
    <property type="entry name" value="HRDC_dom"/>
</dbReference>
<dbReference type="InterPro" id="IPR048579">
    <property type="entry name" value="RNAseD_HRDC_C"/>
</dbReference>
<dbReference type="HAMAP" id="MF_01899">
    <property type="entry name" value="RNase_D"/>
    <property type="match status" value="1"/>
</dbReference>
<dbReference type="SUPFAM" id="SSF47819">
    <property type="entry name" value="HRDC-like"/>
    <property type="match status" value="2"/>
</dbReference>
<evidence type="ECO:0000256" key="3">
    <source>
        <dbReference type="ARBA" id="ARBA00022722"/>
    </source>
</evidence>
<evidence type="ECO:0000259" key="7">
    <source>
        <dbReference type="PROSITE" id="PS50967"/>
    </source>
</evidence>